<reference evidence="4" key="1">
    <citation type="submission" date="2021-09" db="EMBL/GenBank/DDBJ databases">
        <title>Complete genome analysis of a novel Alcaligenes phage vB_Af_QDWS595.</title>
        <authorList>
            <person name="Jing Y."/>
            <person name="Wang J."/>
        </authorList>
    </citation>
    <scope>NUCLEOTIDE SEQUENCE</scope>
</reference>
<keyword evidence="1" id="KW-0235">DNA replication</keyword>
<organism evidence="4 5">
    <name type="scientific">Alcaligenes phage vB_Af_QDWS595</name>
    <dbReference type="NCBI Taxonomy" id="2877946"/>
    <lineage>
        <taxon>Viruses</taxon>
        <taxon>Duplodnaviria</taxon>
        <taxon>Heunggongvirae</taxon>
        <taxon>Uroviricota</taxon>
        <taxon>Caudoviricetes</taxon>
        <taxon>Schitoviridae</taxon>
        <taxon>Petruschkyvirus</taxon>
        <taxon>Petruschkyvirus QDWS595</taxon>
    </lineage>
</organism>
<dbReference type="SUPFAM" id="SSF56672">
    <property type="entry name" value="DNA/RNA polymerases"/>
    <property type="match status" value="1"/>
</dbReference>
<dbReference type="InterPro" id="IPR043502">
    <property type="entry name" value="DNA/RNA_pol_sf"/>
</dbReference>
<dbReference type="Gene3D" id="1.10.150.20">
    <property type="entry name" value="5' to 3' exonuclease, C-terminal subdomain"/>
    <property type="match status" value="1"/>
</dbReference>
<evidence type="ECO:0000256" key="2">
    <source>
        <dbReference type="ARBA" id="ARBA00023109"/>
    </source>
</evidence>
<gene>
    <name evidence="4" type="ORF">vBAfaPQDWS595_33</name>
</gene>
<protein>
    <submittedName>
        <fullName evidence="4">DNA polymerase I protein</fullName>
    </submittedName>
</protein>
<proteinExistence type="predicted"/>
<dbReference type="PRINTS" id="PR00868">
    <property type="entry name" value="DNAPOLI"/>
</dbReference>
<dbReference type="GO" id="GO:0003887">
    <property type="term" value="F:DNA-directed DNA polymerase activity"/>
    <property type="evidence" value="ECO:0007669"/>
    <property type="project" value="InterPro"/>
</dbReference>
<feature type="domain" description="DNA-directed DNA polymerase family A palm" evidence="3">
    <location>
        <begin position="579"/>
        <end position="806"/>
    </location>
</feature>
<dbReference type="Pfam" id="PF00476">
    <property type="entry name" value="DNA_pol_A"/>
    <property type="match status" value="1"/>
</dbReference>
<accession>A0AAE8Y1C7</accession>
<dbReference type="Gene3D" id="3.30.70.370">
    <property type="match status" value="1"/>
</dbReference>
<keyword evidence="5" id="KW-1185">Reference proteome</keyword>
<dbReference type="GO" id="GO:0006261">
    <property type="term" value="P:DNA-templated DNA replication"/>
    <property type="evidence" value="ECO:0007669"/>
    <property type="project" value="InterPro"/>
</dbReference>
<evidence type="ECO:0000259" key="3">
    <source>
        <dbReference type="SMART" id="SM00482"/>
    </source>
</evidence>
<dbReference type="GO" id="GO:0003677">
    <property type="term" value="F:DNA binding"/>
    <property type="evidence" value="ECO:0007669"/>
    <property type="project" value="InterPro"/>
</dbReference>
<dbReference type="SUPFAM" id="SSF53098">
    <property type="entry name" value="Ribonuclease H-like"/>
    <property type="match status" value="1"/>
</dbReference>
<dbReference type="InterPro" id="IPR002298">
    <property type="entry name" value="DNA_polymerase_A"/>
</dbReference>
<dbReference type="Proteomes" id="UP000827952">
    <property type="component" value="Segment"/>
</dbReference>
<dbReference type="InterPro" id="IPR036397">
    <property type="entry name" value="RNaseH_sf"/>
</dbReference>
<dbReference type="SMART" id="SM00482">
    <property type="entry name" value="POLAc"/>
    <property type="match status" value="1"/>
</dbReference>
<dbReference type="EMBL" id="OK149171">
    <property type="protein sequence ID" value="UCR75517.1"/>
    <property type="molecule type" value="Genomic_DNA"/>
</dbReference>
<dbReference type="PANTHER" id="PTHR10133">
    <property type="entry name" value="DNA POLYMERASE I"/>
    <property type="match status" value="1"/>
</dbReference>
<dbReference type="Gene3D" id="1.20.1060.10">
    <property type="entry name" value="Taq DNA Polymerase, Chain T, domain 4"/>
    <property type="match status" value="1"/>
</dbReference>
<dbReference type="GO" id="GO:0006302">
    <property type="term" value="P:double-strand break repair"/>
    <property type="evidence" value="ECO:0007669"/>
    <property type="project" value="TreeGrafter"/>
</dbReference>
<dbReference type="Gene3D" id="3.30.420.10">
    <property type="entry name" value="Ribonuclease H-like superfamily/Ribonuclease H"/>
    <property type="match status" value="1"/>
</dbReference>
<evidence type="ECO:0000313" key="5">
    <source>
        <dbReference type="Proteomes" id="UP000827952"/>
    </source>
</evidence>
<evidence type="ECO:0000313" key="4">
    <source>
        <dbReference type="EMBL" id="UCR75517.1"/>
    </source>
</evidence>
<dbReference type="GO" id="GO:0039693">
    <property type="term" value="P:viral DNA genome replication"/>
    <property type="evidence" value="ECO:0007669"/>
    <property type="project" value="UniProtKB-KW"/>
</dbReference>
<dbReference type="PANTHER" id="PTHR10133:SF27">
    <property type="entry name" value="DNA POLYMERASE NU"/>
    <property type="match status" value="1"/>
</dbReference>
<evidence type="ECO:0000256" key="1">
    <source>
        <dbReference type="ARBA" id="ARBA00022705"/>
    </source>
</evidence>
<keyword evidence="2" id="KW-1194">Viral DNA replication</keyword>
<name>A0AAE8Y1C7_9CAUD</name>
<dbReference type="InterPro" id="IPR001098">
    <property type="entry name" value="DNA-dir_DNA_pol_A_palm_dom"/>
</dbReference>
<dbReference type="InterPro" id="IPR012337">
    <property type="entry name" value="RNaseH-like_sf"/>
</dbReference>
<sequence>MKYLTVDGSISIGQRPICFLVNQFNSDTFIREYFEPIKMKTGSSIFFQLHKEAGKKKVPKAVMKSWVDNELLPYLVSMGTKYLMVADPEYFKLLAGTSKAEANLGYVMDSPFGDFKVIYIPNHTSIFRDPEITRSKILQSLEALRDHASGKYKEPGKSIIHSCHYPKTTQDIGQWLDKLLDMGVPLTCDIEAFSLKHYEAGLGTMSFAWDQHNGIAFPIDYLPIAGATAAPYGEKIDNKPVKRLLKSFFTRAKQRGINFKFHNASFDIKVIIYELFMDSIIDNEGLLQGMETLMHNWDCTRIITYLATNTCAGNKLGLKIQAQEFAGNYAQDDEDIKDIRKIPLDQLLEYNLVDTLSTWFTYHKNYPIMVQDEQLPVYLNTFKPANLEIVQMELTGMPLNKKRVLEVKDILEEDERVARNKLNSSPVIQEANDYFRNKWVEKKHSEWKVKRTTPDQCPDDELFNPGSSQKLQYVLFEQLGLPILGLTKSKQPSTEADILKALVHHTEDQIVKDFLQALMDWKAVAIILSTFIPPMVDAPMGPDGWHYMFGSFNLGGTVSGRLSSSNPNMQNLPAGGKYGALIKSCFQAPPGWIFGGLDFASLEDRISALTTRDPNKLKVYIDGYDGHCLRAYAYWPEKMPDIDPNSVESINSIATKYKKIRGDSKEPTFLLTYGGTFRGLMKNCGFSEVDSLKIEGSYHNLYRVSVDWVKSKIEEATRTGYVTTAFGLRVRTPLLKQVVIGTDKTPYEAEQEARTAGNALGQGWCMLNNRACTEFMGKVRASKHRNDIRICGQIHDASYYMIRDNMETVQYVNVNLVKAVQWQDDPAIYHDKVKLGGELSLFYPSWEHEIEIPNGATNEEIMERIHKHLDKLAA</sequence>